<keyword evidence="2" id="KW-1185">Reference proteome</keyword>
<accession>A0A4R0Q6N0</accession>
<dbReference type="EMBL" id="SJSO01000001">
    <property type="protein sequence ID" value="TCD29745.1"/>
    <property type="molecule type" value="Genomic_DNA"/>
</dbReference>
<sequence>MKKIIFSISAIMVLIVMVSCQKQLMTYEGKPDIYFNEAGKITNSSQFNTDSISISFSLAKGTDSVQKVIIASTGAMSSTDRSYKLEVDPASTAIVGKHYDALPTSLFIKKNRTRDTVSLKIHRTVDMQTNSYVLYLNLVANENFATEMRDKVTNAATGTKMNFIKYKIIMSDILKKPRRWSDNLMGTFTRKKLFFMCDYLNITPAYLDTSISVAEGTAFPKLIQRYLNEQKIAGKTIYEDDGSEMSMGPDAQ</sequence>
<dbReference type="Proteomes" id="UP000293925">
    <property type="component" value="Unassembled WGS sequence"/>
</dbReference>
<comment type="caution">
    <text evidence="1">The sequence shown here is derived from an EMBL/GenBank/DDBJ whole genome shotgun (WGS) entry which is preliminary data.</text>
</comment>
<gene>
    <name evidence="1" type="ORF">EZ456_01625</name>
</gene>
<dbReference type="AlphaFoldDB" id="A0A4R0Q6N0"/>
<protein>
    <submittedName>
        <fullName evidence="1">DUF4843 domain-containing protein</fullName>
    </submittedName>
</protein>
<dbReference type="PROSITE" id="PS51257">
    <property type="entry name" value="PROKAR_LIPOPROTEIN"/>
    <property type="match status" value="1"/>
</dbReference>
<evidence type="ECO:0000313" key="2">
    <source>
        <dbReference type="Proteomes" id="UP000293925"/>
    </source>
</evidence>
<dbReference type="RefSeq" id="WP_131526705.1">
    <property type="nucleotide sequence ID" value="NZ_SJSO01000001.1"/>
</dbReference>
<proteinExistence type="predicted"/>
<reference evidence="1 2" key="1">
    <citation type="submission" date="2019-02" db="EMBL/GenBank/DDBJ databases">
        <title>Pedobacter sp. RP-3-21 sp. nov., isolated from Arctic soil.</title>
        <authorList>
            <person name="Dahal R.H."/>
        </authorList>
    </citation>
    <scope>NUCLEOTIDE SEQUENCE [LARGE SCALE GENOMIC DNA]</scope>
    <source>
        <strain evidence="1 2">RP-3-21</strain>
    </source>
</reference>
<dbReference type="Pfam" id="PF16132">
    <property type="entry name" value="DUF4843"/>
    <property type="match status" value="1"/>
</dbReference>
<dbReference type="InterPro" id="IPR032299">
    <property type="entry name" value="DUF4843"/>
</dbReference>
<name>A0A4R0Q6N0_9SPHI</name>
<dbReference type="OrthoDB" id="1096291at2"/>
<organism evidence="1 2">
    <name type="scientific">Pedobacter psychrodurus</name>
    <dbReference type="NCBI Taxonomy" id="2530456"/>
    <lineage>
        <taxon>Bacteria</taxon>
        <taxon>Pseudomonadati</taxon>
        <taxon>Bacteroidota</taxon>
        <taxon>Sphingobacteriia</taxon>
        <taxon>Sphingobacteriales</taxon>
        <taxon>Sphingobacteriaceae</taxon>
        <taxon>Pedobacter</taxon>
    </lineage>
</organism>
<evidence type="ECO:0000313" key="1">
    <source>
        <dbReference type="EMBL" id="TCD29745.1"/>
    </source>
</evidence>